<evidence type="ECO:0000256" key="1">
    <source>
        <dbReference type="SAM" id="Coils"/>
    </source>
</evidence>
<feature type="region of interest" description="Disordered" evidence="2">
    <location>
        <begin position="1"/>
        <end position="32"/>
    </location>
</feature>
<sequence>MEKQDVDGFHNQTTVKLEENSDEMQSSDSEELHHHPLGWIAKAVKCFKEKLNAKTIELEKQENMKQNTKPEIQQLRVSLCMWKDLTEKDEGFSKKINAFLNLTEKKELLQDLEELNEKLELEIQQLKVSLSLLKDFRDEEDEDLLKEVDALRMDLSDKEELLEDLNDLNLTLIIKERRSNDELLDARKELICVIKEMSTSDKHIGVKRMGEINIEPFLAAMKKRFNARTAKNRAAKLCSSWEESIKDPNWHPFKVVLVDSDAHVVINEEDEKLNELKESIGEAVYDAVVVALKEMNEYNPSGGYPISELWNYSEKRRATLQEGIQFLANNQSNKRKRGRTQKGRPDAERGLLKCDEGEKHDA</sequence>
<feature type="domain" description="Factor of DNA methylation 1-5/IDN2" evidence="3">
    <location>
        <begin position="207"/>
        <end position="336"/>
    </location>
</feature>
<feature type="coiled-coil region" evidence="1">
    <location>
        <begin position="102"/>
        <end position="178"/>
    </location>
</feature>
<dbReference type="Proteomes" id="UP000265566">
    <property type="component" value="Chromosome 3"/>
</dbReference>
<dbReference type="OrthoDB" id="1892195at2759"/>
<gene>
    <name evidence="6" type="primary">25489303</name>
    <name evidence="4" type="ordered locus">MTR_3g067855</name>
    <name evidence="5" type="ORF">MtrunA17_Chr3g0111741</name>
</gene>
<dbReference type="InterPro" id="IPR005379">
    <property type="entry name" value="FDM1-5/IDN2_XH"/>
</dbReference>
<dbReference type="EMBL" id="PSQE01000003">
    <property type="protein sequence ID" value="RHN68242.1"/>
    <property type="molecule type" value="Genomic_DNA"/>
</dbReference>
<reference evidence="4 7" key="1">
    <citation type="journal article" date="2011" name="Nature">
        <title>The Medicago genome provides insight into the evolution of rhizobial symbioses.</title>
        <authorList>
            <person name="Young N.D."/>
            <person name="Debelle F."/>
            <person name="Oldroyd G.E."/>
            <person name="Geurts R."/>
            <person name="Cannon S.B."/>
            <person name="Udvardi M.K."/>
            <person name="Benedito V.A."/>
            <person name="Mayer K.F."/>
            <person name="Gouzy J."/>
            <person name="Schoof H."/>
            <person name="Van de Peer Y."/>
            <person name="Proost S."/>
            <person name="Cook D.R."/>
            <person name="Meyers B.C."/>
            <person name="Spannagl M."/>
            <person name="Cheung F."/>
            <person name="De Mita S."/>
            <person name="Krishnakumar V."/>
            <person name="Gundlach H."/>
            <person name="Zhou S."/>
            <person name="Mudge J."/>
            <person name="Bharti A.K."/>
            <person name="Murray J.D."/>
            <person name="Naoumkina M.A."/>
            <person name="Rosen B."/>
            <person name="Silverstein K.A."/>
            <person name="Tang H."/>
            <person name="Rombauts S."/>
            <person name="Zhao P.X."/>
            <person name="Zhou P."/>
            <person name="Barbe V."/>
            <person name="Bardou P."/>
            <person name="Bechner M."/>
            <person name="Bellec A."/>
            <person name="Berger A."/>
            <person name="Berges H."/>
            <person name="Bidwell S."/>
            <person name="Bisseling T."/>
            <person name="Choisne N."/>
            <person name="Couloux A."/>
            <person name="Denny R."/>
            <person name="Deshpande S."/>
            <person name="Dai X."/>
            <person name="Doyle J.J."/>
            <person name="Dudez A.M."/>
            <person name="Farmer A.D."/>
            <person name="Fouteau S."/>
            <person name="Franken C."/>
            <person name="Gibelin C."/>
            <person name="Gish J."/>
            <person name="Goldstein S."/>
            <person name="Gonzalez A.J."/>
            <person name="Green P.J."/>
            <person name="Hallab A."/>
            <person name="Hartog M."/>
            <person name="Hua A."/>
            <person name="Humphray S.J."/>
            <person name="Jeong D.H."/>
            <person name="Jing Y."/>
            <person name="Jocker A."/>
            <person name="Kenton S.M."/>
            <person name="Kim D.J."/>
            <person name="Klee K."/>
            <person name="Lai H."/>
            <person name="Lang C."/>
            <person name="Lin S."/>
            <person name="Macmil S.L."/>
            <person name="Magdelenat G."/>
            <person name="Matthews L."/>
            <person name="McCorrison J."/>
            <person name="Monaghan E.L."/>
            <person name="Mun J.H."/>
            <person name="Najar F.Z."/>
            <person name="Nicholson C."/>
            <person name="Noirot C."/>
            <person name="O'Bleness M."/>
            <person name="Paule C.R."/>
            <person name="Poulain J."/>
            <person name="Prion F."/>
            <person name="Qin B."/>
            <person name="Qu C."/>
            <person name="Retzel E.F."/>
            <person name="Riddle C."/>
            <person name="Sallet E."/>
            <person name="Samain S."/>
            <person name="Samson N."/>
            <person name="Sanders I."/>
            <person name="Saurat O."/>
            <person name="Scarpelli C."/>
            <person name="Schiex T."/>
            <person name="Segurens B."/>
            <person name="Severin A.J."/>
            <person name="Sherrier D.J."/>
            <person name="Shi R."/>
            <person name="Sims S."/>
            <person name="Singer S.R."/>
            <person name="Sinharoy S."/>
            <person name="Sterck L."/>
            <person name="Viollet A."/>
            <person name="Wang B.B."/>
            <person name="Wang K."/>
            <person name="Wang M."/>
            <person name="Wang X."/>
            <person name="Warfsmann J."/>
            <person name="Weissenbach J."/>
            <person name="White D.D."/>
            <person name="White J.D."/>
            <person name="Wiley G.B."/>
            <person name="Wincker P."/>
            <person name="Xing Y."/>
            <person name="Yang L."/>
            <person name="Yao Z."/>
            <person name="Ying F."/>
            <person name="Zhai J."/>
            <person name="Zhou L."/>
            <person name="Zuber A."/>
            <person name="Denarie J."/>
            <person name="Dixon R.A."/>
            <person name="May G.D."/>
            <person name="Schwartz D.C."/>
            <person name="Rogers J."/>
            <person name="Quetier F."/>
            <person name="Town C.D."/>
            <person name="Roe B.A."/>
        </authorList>
    </citation>
    <scope>NUCLEOTIDE SEQUENCE [LARGE SCALE GENOMIC DNA]</scope>
    <source>
        <strain evidence="4">A17</strain>
        <strain evidence="6 7">cv. Jemalong A17</strain>
    </source>
</reference>
<dbReference type="STRING" id="3880.A0A072UZ34"/>
<evidence type="ECO:0000313" key="6">
    <source>
        <dbReference type="EnsemblPlants" id="KEH34706"/>
    </source>
</evidence>
<feature type="compositionally biased region" description="Basic and acidic residues" evidence="2">
    <location>
        <begin position="343"/>
        <end position="362"/>
    </location>
</feature>
<dbReference type="PANTHER" id="PTHR21596:SF77">
    <property type="entry name" value="XH_XS DOMAIN PROTEIN"/>
    <property type="match status" value="1"/>
</dbReference>
<reference evidence="8" key="4">
    <citation type="journal article" date="2018" name="Nat. Plants">
        <title>Whole-genome landscape of Medicago truncatula symbiotic genes.</title>
        <authorList>
            <person name="Pecrix Y."/>
            <person name="Staton S.E."/>
            <person name="Sallet E."/>
            <person name="Lelandais-Briere C."/>
            <person name="Moreau S."/>
            <person name="Carrere S."/>
            <person name="Blein T."/>
            <person name="Jardinaud M.F."/>
            <person name="Latrasse D."/>
            <person name="Zouine M."/>
            <person name="Zahm M."/>
            <person name="Kreplak J."/>
            <person name="Mayjonade B."/>
            <person name="Satge C."/>
            <person name="Perez M."/>
            <person name="Cauet S."/>
            <person name="Marande W."/>
            <person name="Chantry-Darmon C."/>
            <person name="Lopez-Roques C."/>
            <person name="Bouchez O."/>
            <person name="Berard A."/>
            <person name="Debelle F."/>
            <person name="Munos S."/>
            <person name="Bendahmane A."/>
            <person name="Berges H."/>
            <person name="Niebel A."/>
            <person name="Buitink J."/>
            <person name="Frugier F."/>
            <person name="Benhamed M."/>
            <person name="Crespi M."/>
            <person name="Gouzy J."/>
            <person name="Gamas P."/>
        </authorList>
    </citation>
    <scope>NUCLEOTIDE SEQUENCE [LARGE SCALE GENOMIC DNA]</scope>
    <source>
        <strain evidence="8">cv. Jemalong A17</strain>
    </source>
</reference>
<evidence type="ECO:0000313" key="4">
    <source>
        <dbReference type="EMBL" id="KEH34706.1"/>
    </source>
</evidence>
<evidence type="ECO:0000313" key="8">
    <source>
        <dbReference type="Proteomes" id="UP000265566"/>
    </source>
</evidence>
<reference evidence="4 7" key="2">
    <citation type="journal article" date="2014" name="BMC Genomics">
        <title>An improved genome release (version Mt4.0) for the model legume Medicago truncatula.</title>
        <authorList>
            <person name="Tang H."/>
            <person name="Krishnakumar V."/>
            <person name="Bidwell S."/>
            <person name="Rosen B."/>
            <person name="Chan A."/>
            <person name="Zhou S."/>
            <person name="Gentzbittel L."/>
            <person name="Childs K.L."/>
            <person name="Yandell M."/>
            <person name="Gundlach H."/>
            <person name="Mayer K.F."/>
            <person name="Schwartz D.C."/>
            <person name="Town C.D."/>
        </authorList>
    </citation>
    <scope>GENOME REANNOTATION</scope>
    <source>
        <strain evidence="4">A17</strain>
        <strain evidence="6 7">cv. Jemalong A17</strain>
    </source>
</reference>
<dbReference type="EMBL" id="CM001219">
    <property type="protein sequence ID" value="KEH34706.1"/>
    <property type="molecule type" value="Genomic_DNA"/>
</dbReference>
<dbReference type="AlphaFoldDB" id="A0A072UZ34"/>
<dbReference type="Proteomes" id="UP000002051">
    <property type="component" value="Chromosome 3"/>
</dbReference>
<evidence type="ECO:0000259" key="3">
    <source>
        <dbReference type="Pfam" id="PF03469"/>
    </source>
</evidence>
<feature type="compositionally biased region" description="Basic residues" evidence="2">
    <location>
        <begin position="333"/>
        <end position="342"/>
    </location>
</feature>
<organism evidence="4 7">
    <name type="scientific">Medicago truncatula</name>
    <name type="common">Barrel medic</name>
    <name type="synonym">Medicago tribuloides</name>
    <dbReference type="NCBI Taxonomy" id="3880"/>
    <lineage>
        <taxon>Eukaryota</taxon>
        <taxon>Viridiplantae</taxon>
        <taxon>Streptophyta</taxon>
        <taxon>Embryophyta</taxon>
        <taxon>Tracheophyta</taxon>
        <taxon>Spermatophyta</taxon>
        <taxon>Magnoliopsida</taxon>
        <taxon>eudicotyledons</taxon>
        <taxon>Gunneridae</taxon>
        <taxon>Pentapetalae</taxon>
        <taxon>rosids</taxon>
        <taxon>fabids</taxon>
        <taxon>Fabales</taxon>
        <taxon>Fabaceae</taxon>
        <taxon>Papilionoideae</taxon>
        <taxon>50 kb inversion clade</taxon>
        <taxon>NPAAA clade</taxon>
        <taxon>Hologalegina</taxon>
        <taxon>IRL clade</taxon>
        <taxon>Trifolieae</taxon>
        <taxon>Medicago</taxon>
    </lineage>
</organism>
<dbReference type="HOGENOM" id="CLU_765867_0_0_1"/>
<reference evidence="6" key="3">
    <citation type="submission" date="2015-04" db="UniProtKB">
        <authorList>
            <consortium name="EnsemblPlants"/>
        </authorList>
    </citation>
    <scope>IDENTIFICATION</scope>
    <source>
        <strain evidence="6">cv. Jemalong A17</strain>
    </source>
</reference>
<evidence type="ECO:0000313" key="7">
    <source>
        <dbReference type="Proteomes" id="UP000002051"/>
    </source>
</evidence>
<accession>A0A072UZ34</accession>
<dbReference type="GO" id="GO:0080188">
    <property type="term" value="P:gene silencing by siRNA-directed DNA methylation"/>
    <property type="evidence" value="ECO:0007669"/>
    <property type="project" value="InterPro"/>
</dbReference>
<feature type="region of interest" description="Disordered" evidence="2">
    <location>
        <begin position="330"/>
        <end position="362"/>
    </location>
</feature>
<dbReference type="KEGG" id="mtr:25489303"/>
<proteinExistence type="predicted"/>
<dbReference type="Gramene" id="rna16567">
    <property type="protein sequence ID" value="RHN68242.1"/>
    <property type="gene ID" value="gene16567"/>
</dbReference>
<evidence type="ECO:0000256" key="2">
    <source>
        <dbReference type="SAM" id="MobiDB-lite"/>
    </source>
</evidence>
<name>A0A072UZ34_MEDTR</name>
<dbReference type="EnsemblPlants" id="KEH34706">
    <property type="protein sequence ID" value="KEH34706"/>
    <property type="gene ID" value="MTR_3g067855"/>
</dbReference>
<keyword evidence="1" id="KW-0175">Coiled coil</keyword>
<protein>
    <submittedName>
        <fullName evidence="4">XH/XS domain protein</fullName>
    </submittedName>
</protein>
<evidence type="ECO:0000313" key="5">
    <source>
        <dbReference type="EMBL" id="RHN68242.1"/>
    </source>
</evidence>
<reference evidence="5" key="5">
    <citation type="journal article" date="2018" name="Nat. Plants">
        <title>Whole-genome landscape of Medicago truncatula symbiotic genes.</title>
        <authorList>
            <person name="Pecrix Y."/>
            <person name="Gamas P."/>
            <person name="Carrere S."/>
        </authorList>
    </citation>
    <scope>NUCLEOTIDE SEQUENCE</scope>
    <source>
        <tissue evidence="5">Leaves</tissue>
    </source>
</reference>
<keyword evidence="7" id="KW-1185">Reference proteome</keyword>
<dbReference type="InterPro" id="IPR045177">
    <property type="entry name" value="FDM1-5/IDN2"/>
</dbReference>
<dbReference type="PANTHER" id="PTHR21596">
    <property type="entry name" value="RIBONUCLEASE P SUBUNIT P38"/>
    <property type="match status" value="1"/>
</dbReference>
<dbReference type="Pfam" id="PF03469">
    <property type="entry name" value="XH"/>
    <property type="match status" value="1"/>
</dbReference>